<dbReference type="PROSITE" id="PS50151">
    <property type="entry name" value="UVR"/>
    <property type="match status" value="1"/>
</dbReference>
<dbReference type="Gene3D" id="4.10.860.10">
    <property type="entry name" value="UVR domain"/>
    <property type="match status" value="1"/>
</dbReference>
<evidence type="ECO:0000256" key="8">
    <source>
        <dbReference type="PROSITE-ProRule" id="PRU01251"/>
    </source>
</evidence>
<dbReference type="Pfam" id="PF02861">
    <property type="entry name" value="Clp_N"/>
    <property type="match status" value="1"/>
</dbReference>
<dbReference type="Pfam" id="PF17871">
    <property type="entry name" value="AAA_lid_9"/>
    <property type="match status" value="1"/>
</dbReference>
<feature type="domain" description="Clp R" evidence="12">
    <location>
        <begin position="2"/>
        <end position="145"/>
    </location>
</feature>
<evidence type="ECO:0000256" key="1">
    <source>
        <dbReference type="ARBA" id="ARBA00008675"/>
    </source>
</evidence>
<dbReference type="EMBL" id="JAZGJQ010000008">
    <property type="protein sequence ID" value="MEE6147830.1"/>
    <property type="molecule type" value="Genomic_DNA"/>
</dbReference>
<keyword evidence="5" id="KW-0346">Stress response</keyword>
<proteinExistence type="inferred from homology"/>
<keyword evidence="14" id="KW-1185">Reference proteome</keyword>
<dbReference type="RefSeq" id="WP_330958596.1">
    <property type="nucleotide sequence ID" value="NZ_JAZGJQ010000008.1"/>
</dbReference>
<comment type="similarity">
    <text evidence="1">Belongs to the ClpA/ClpB family.</text>
</comment>
<evidence type="ECO:0000259" key="11">
    <source>
        <dbReference type="PROSITE" id="PS50151"/>
    </source>
</evidence>
<dbReference type="Pfam" id="PF07724">
    <property type="entry name" value="AAA_2"/>
    <property type="match status" value="1"/>
</dbReference>
<evidence type="ECO:0000256" key="3">
    <source>
        <dbReference type="ARBA" id="ARBA00022741"/>
    </source>
</evidence>
<dbReference type="CDD" id="cd19499">
    <property type="entry name" value="RecA-like_ClpB_Hsp104-like"/>
    <property type="match status" value="1"/>
</dbReference>
<accession>A0ABU7RB44</accession>
<dbReference type="InterPro" id="IPR050130">
    <property type="entry name" value="ClpA_ClpB"/>
</dbReference>
<dbReference type="GO" id="GO:0005524">
    <property type="term" value="F:ATP binding"/>
    <property type="evidence" value="ECO:0007669"/>
    <property type="project" value="UniProtKB-KW"/>
</dbReference>
<dbReference type="Proteomes" id="UP001332931">
    <property type="component" value="Unassembled WGS sequence"/>
</dbReference>
<organism evidence="13 14">
    <name type="scientific">Olsenella absiana</name>
    <dbReference type="NCBI Taxonomy" id="3115222"/>
    <lineage>
        <taxon>Bacteria</taxon>
        <taxon>Bacillati</taxon>
        <taxon>Actinomycetota</taxon>
        <taxon>Coriobacteriia</taxon>
        <taxon>Coriobacteriales</taxon>
        <taxon>Atopobiaceae</taxon>
        <taxon>Olsenella</taxon>
    </lineage>
</organism>
<evidence type="ECO:0000313" key="13">
    <source>
        <dbReference type="EMBL" id="MEE6147830.1"/>
    </source>
</evidence>
<dbReference type="GO" id="GO:0008233">
    <property type="term" value="F:peptidase activity"/>
    <property type="evidence" value="ECO:0007669"/>
    <property type="project" value="UniProtKB-KW"/>
</dbReference>
<feature type="compositionally biased region" description="Polar residues" evidence="10">
    <location>
        <begin position="174"/>
        <end position="183"/>
    </location>
</feature>
<dbReference type="Pfam" id="PF00004">
    <property type="entry name" value="AAA"/>
    <property type="match status" value="1"/>
</dbReference>
<keyword evidence="13" id="KW-0645">Protease</keyword>
<comment type="caution">
    <text evidence="13">The sequence shown here is derived from an EMBL/GenBank/DDBJ whole genome shotgun (WGS) entry which is preliminary data.</text>
</comment>
<dbReference type="CDD" id="cd00009">
    <property type="entry name" value="AAA"/>
    <property type="match status" value="1"/>
</dbReference>
<dbReference type="PROSITE" id="PS00871">
    <property type="entry name" value="CLPAB_2"/>
    <property type="match status" value="1"/>
</dbReference>
<sequence>MFEKFTDKARKVMNLAQDEARGLGRMYVGTEHLLLALIKEGDGVAAQALSKLDITYEEALATVKELSKNDGEPVPGGHIPFTPRAKRVLEDAYRETMTHGQTYIATEHLLLGIVAEGNGRAMEALSRMGVSGDAVRNAVNELISDGRSPERNTAATVGDMRMDPSGFSTAGPAQGSSDEGSTLQQFGRNLTKQASDGRLDPVIGRGREIERVMQVLARRQKNNPLILGDPGVGKTAVVEGLAQLVASGDVPDILRGKQIWTLDVASLVAGSKYRGEFEERMKKVINEVEESKNVILFIDEIHTIMGAGSAEGSVDAAAILKPPLSRGEIQVIGATTAEEYRKHIEKDSALERRFQPVDVGEPTPEDTLKILHGLQDRYEKHHHVKYTEEALSAAVTLSDRYVQDRFLPDKAIDLIDEAGARTRVHKMVLPPELTQVDEQLADIKDRKSKAAAAQEFEEAARLRDEEKDLTAKKAELERAWRERQDANVVVVDERAIADVVSDITGVPVSNLTEAEASKLLRCEDALHQRVIGQDEAVSAVARAIRRSRSPLKDPRRPGGSFIFLGPSGVGKTELAKSLAEFLFGSEDALITFDMSEFMEKHTVSKLVGAPPGYVGYDEGGELTKAVRRRPYSVVLFDEIEKAHPDVFNVLLQILDEGRLTDGQGRHVDFSNTVIIMTSNIGARDIAQTTTLGFTGSGDGLSDKEINSRVMSDLKRLFRPEFLNRVDEIVVFKSLTAAQLRGIVDLMVGELRNRLIANGMSIELTDAARDLVAKRGTDKIYGARPLRRAIQTMIEDPLSEELLAGKWGEGDVILVDAAPSGDALSFSKGTGEIPAPERRLHLERPEARDGWAQDEPAAPADEAAPEGTDVLESGESE</sequence>
<keyword evidence="4 13" id="KW-0067">ATP-binding</keyword>
<dbReference type="InterPro" id="IPR028299">
    <property type="entry name" value="ClpA/B_CS2"/>
</dbReference>
<evidence type="ECO:0000256" key="2">
    <source>
        <dbReference type="ARBA" id="ARBA00022737"/>
    </source>
</evidence>
<dbReference type="Gene3D" id="1.10.8.60">
    <property type="match status" value="2"/>
</dbReference>
<dbReference type="InterPro" id="IPR019489">
    <property type="entry name" value="Clp_ATPase_C"/>
</dbReference>
<dbReference type="InterPro" id="IPR003959">
    <property type="entry name" value="ATPase_AAA_core"/>
</dbReference>
<dbReference type="PANTHER" id="PTHR11638:SF18">
    <property type="entry name" value="HEAT SHOCK PROTEIN 104"/>
    <property type="match status" value="1"/>
</dbReference>
<dbReference type="SUPFAM" id="SSF52540">
    <property type="entry name" value="P-loop containing nucleoside triphosphate hydrolases"/>
    <property type="match status" value="2"/>
</dbReference>
<evidence type="ECO:0000256" key="7">
    <source>
        <dbReference type="ARBA" id="ARBA00026057"/>
    </source>
</evidence>
<evidence type="ECO:0000256" key="5">
    <source>
        <dbReference type="ARBA" id="ARBA00023016"/>
    </source>
</evidence>
<dbReference type="SMART" id="SM01086">
    <property type="entry name" value="ClpB_D2-small"/>
    <property type="match status" value="1"/>
</dbReference>
<dbReference type="SMART" id="SM00382">
    <property type="entry name" value="AAA"/>
    <property type="match status" value="2"/>
</dbReference>
<dbReference type="PRINTS" id="PR00300">
    <property type="entry name" value="CLPPROTEASEA"/>
</dbReference>
<feature type="coiled-coil region" evidence="9">
    <location>
        <begin position="452"/>
        <end position="479"/>
    </location>
</feature>
<dbReference type="PROSITE" id="PS51903">
    <property type="entry name" value="CLP_R"/>
    <property type="match status" value="1"/>
</dbReference>
<protein>
    <submittedName>
        <fullName evidence="13">ATP-dependent Clp protease ATP-binding subunit</fullName>
    </submittedName>
</protein>
<gene>
    <name evidence="13" type="ORF">VXJ25_07545</name>
</gene>
<dbReference type="InterPro" id="IPR001270">
    <property type="entry name" value="ClpA/B"/>
</dbReference>
<dbReference type="InterPro" id="IPR004176">
    <property type="entry name" value="Clp_R_N"/>
</dbReference>
<dbReference type="SUPFAM" id="SSF81923">
    <property type="entry name" value="Double Clp-N motif"/>
    <property type="match status" value="1"/>
</dbReference>
<comment type="subunit">
    <text evidence="7">Homohexamer. The oligomerization is ATP-dependent.</text>
</comment>
<keyword evidence="13" id="KW-0378">Hydrolase</keyword>
<dbReference type="InterPro" id="IPR027417">
    <property type="entry name" value="P-loop_NTPase"/>
</dbReference>
<keyword evidence="3" id="KW-0547">Nucleotide-binding</keyword>
<dbReference type="Gene3D" id="1.10.1780.10">
    <property type="entry name" value="Clp, N-terminal domain"/>
    <property type="match status" value="1"/>
</dbReference>
<keyword evidence="6" id="KW-0143">Chaperone</keyword>
<dbReference type="Gene3D" id="3.40.50.300">
    <property type="entry name" value="P-loop containing nucleotide triphosphate hydrolases"/>
    <property type="match status" value="2"/>
</dbReference>
<evidence type="ECO:0000256" key="9">
    <source>
        <dbReference type="SAM" id="Coils"/>
    </source>
</evidence>
<dbReference type="InterPro" id="IPR041546">
    <property type="entry name" value="ClpA/ClpB_AAA_lid"/>
</dbReference>
<feature type="domain" description="UVR" evidence="11">
    <location>
        <begin position="437"/>
        <end position="472"/>
    </location>
</feature>
<keyword evidence="2 8" id="KW-0677">Repeat</keyword>
<evidence type="ECO:0000256" key="10">
    <source>
        <dbReference type="SAM" id="MobiDB-lite"/>
    </source>
</evidence>
<dbReference type="GO" id="GO:0006508">
    <property type="term" value="P:proteolysis"/>
    <property type="evidence" value="ECO:0007669"/>
    <property type="project" value="UniProtKB-KW"/>
</dbReference>
<dbReference type="PANTHER" id="PTHR11638">
    <property type="entry name" value="ATP-DEPENDENT CLP PROTEASE"/>
    <property type="match status" value="1"/>
</dbReference>
<evidence type="ECO:0000256" key="4">
    <source>
        <dbReference type="ARBA" id="ARBA00022840"/>
    </source>
</evidence>
<keyword evidence="9" id="KW-0175">Coiled coil</keyword>
<feature type="region of interest" description="Disordered" evidence="10">
    <location>
        <begin position="824"/>
        <end position="876"/>
    </location>
</feature>
<feature type="compositionally biased region" description="Basic and acidic residues" evidence="10">
    <location>
        <begin position="834"/>
        <end position="850"/>
    </location>
</feature>
<dbReference type="Pfam" id="PF10431">
    <property type="entry name" value="ClpB_D2-small"/>
    <property type="match status" value="1"/>
</dbReference>
<dbReference type="InterPro" id="IPR036628">
    <property type="entry name" value="Clp_N_dom_sf"/>
</dbReference>
<feature type="compositionally biased region" description="Low complexity" evidence="10">
    <location>
        <begin position="853"/>
        <end position="865"/>
    </location>
</feature>
<evidence type="ECO:0000259" key="12">
    <source>
        <dbReference type="PROSITE" id="PS51903"/>
    </source>
</evidence>
<reference evidence="13 14" key="1">
    <citation type="submission" date="2024-01" db="EMBL/GenBank/DDBJ databases">
        <title>Description of Olsenella sp. nov., isolated from pig feces.</title>
        <authorList>
            <person name="Chang Y.-H."/>
        </authorList>
    </citation>
    <scope>NUCLEOTIDE SEQUENCE [LARGE SCALE GENOMIC DNA]</scope>
    <source>
        <strain evidence="13 14">YH-ols2223</strain>
    </source>
</reference>
<dbReference type="InterPro" id="IPR001943">
    <property type="entry name" value="UVR_dom"/>
</dbReference>
<evidence type="ECO:0000313" key="14">
    <source>
        <dbReference type="Proteomes" id="UP001332931"/>
    </source>
</evidence>
<evidence type="ECO:0000256" key="6">
    <source>
        <dbReference type="ARBA" id="ARBA00023186"/>
    </source>
</evidence>
<name>A0ABU7RB44_9ACTN</name>
<feature type="region of interest" description="Disordered" evidence="10">
    <location>
        <begin position="146"/>
        <end position="183"/>
    </location>
</feature>
<dbReference type="InterPro" id="IPR003593">
    <property type="entry name" value="AAA+_ATPase"/>
</dbReference>